<keyword evidence="10" id="KW-1185">Reference proteome</keyword>
<feature type="domain" description="RDD" evidence="8">
    <location>
        <begin position="68"/>
        <end position="140"/>
    </location>
</feature>
<dbReference type="Proteomes" id="UP000638848">
    <property type="component" value="Unassembled WGS sequence"/>
</dbReference>
<dbReference type="PANTHER" id="PTHR36115">
    <property type="entry name" value="PROLINE-RICH ANTIGEN HOMOLOG-RELATED"/>
    <property type="match status" value="1"/>
</dbReference>
<evidence type="ECO:0000256" key="2">
    <source>
        <dbReference type="ARBA" id="ARBA00022475"/>
    </source>
</evidence>
<feature type="transmembrane region" description="Helical" evidence="7">
    <location>
        <begin position="42"/>
        <end position="60"/>
    </location>
</feature>
<proteinExistence type="predicted"/>
<comment type="subcellular location">
    <subcellularLocation>
        <location evidence="1">Cell membrane</location>
        <topology evidence="1">Multi-pass membrane protein</topology>
    </subcellularLocation>
</comment>
<keyword evidence="2" id="KW-1003">Cell membrane</keyword>
<evidence type="ECO:0000256" key="1">
    <source>
        <dbReference type="ARBA" id="ARBA00004651"/>
    </source>
</evidence>
<dbReference type="PANTHER" id="PTHR36115:SF6">
    <property type="entry name" value="PROLINE-RICH ANTIGEN HOMOLOG"/>
    <property type="match status" value="1"/>
</dbReference>
<reference evidence="9" key="2">
    <citation type="submission" date="2020-09" db="EMBL/GenBank/DDBJ databases">
        <authorList>
            <person name="Sun Q."/>
            <person name="Zhou Y."/>
        </authorList>
    </citation>
    <scope>NUCLEOTIDE SEQUENCE</scope>
    <source>
        <strain evidence="9">CGMCC 1.12187</strain>
    </source>
</reference>
<evidence type="ECO:0000313" key="10">
    <source>
        <dbReference type="Proteomes" id="UP000638848"/>
    </source>
</evidence>
<gene>
    <name evidence="9" type="ORF">GCM10011374_18420</name>
</gene>
<dbReference type="AlphaFoldDB" id="A0A917GT45"/>
<keyword evidence="3 7" id="KW-0812">Transmembrane</keyword>
<feature type="transmembrane region" description="Helical" evidence="7">
    <location>
        <begin position="66"/>
        <end position="86"/>
    </location>
</feature>
<dbReference type="EMBL" id="BMEQ01000008">
    <property type="protein sequence ID" value="GGG55816.1"/>
    <property type="molecule type" value="Genomic_DNA"/>
</dbReference>
<keyword evidence="4 7" id="KW-1133">Transmembrane helix</keyword>
<feature type="region of interest" description="Disordered" evidence="6">
    <location>
        <begin position="1"/>
        <end position="33"/>
    </location>
</feature>
<evidence type="ECO:0000256" key="3">
    <source>
        <dbReference type="ARBA" id="ARBA00022692"/>
    </source>
</evidence>
<evidence type="ECO:0000256" key="7">
    <source>
        <dbReference type="SAM" id="Phobius"/>
    </source>
</evidence>
<name>A0A917GT45_9MICC</name>
<reference evidence="9" key="1">
    <citation type="journal article" date="2014" name="Int. J. Syst. Evol. Microbiol.">
        <title>Complete genome sequence of Corynebacterium casei LMG S-19264T (=DSM 44701T), isolated from a smear-ripened cheese.</title>
        <authorList>
            <consortium name="US DOE Joint Genome Institute (JGI-PGF)"/>
            <person name="Walter F."/>
            <person name="Albersmeier A."/>
            <person name="Kalinowski J."/>
            <person name="Ruckert C."/>
        </authorList>
    </citation>
    <scope>NUCLEOTIDE SEQUENCE</scope>
    <source>
        <strain evidence="9">CGMCC 1.12187</strain>
    </source>
</reference>
<dbReference type="PIRSF" id="PIRSF021697">
    <property type="entry name" value="UCP021697"/>
    <property type="match status" value="1"/>
</dbReference>
<comment type="caution">
    <text evidence="9">The sequence shown here is derived from an EMBL/GenBank/DDBJ whole genome shotgun (WGS) entry which is preliminary data.</text>
</comment>
<keyword evidence="5 7" id="KW-0472">Membrane</keyword>
<organism evidence="9 10">
    <name type="scientific">Kocuria dechangensis</name>
    <dbReference type="NCBI Taxonomy" id="1176249"/>
    <lineage>
        <taxon>Bacteria</taxon>
        <taxon>Bacillati</taxon>
        <taxon>Actinomycetota</taxon>
        <taxon>Actinomycetes</taxon>
        <taxon>Micrococcales</taxon>
        <taxon>Micrococcaceae</taxon>
        <taxon>Kocuria</taxon>
    </lineage>
</organism>
<dbReference type="InterPro" id="IPR051791">
    <property type="entry name" value="Pra-immunoreactive"/>
</dbReference>
<dbReference type="RefSeq" id="WP_188536475.1">
    <property type="nucleotide sequence ID" value="NZ_BMEQ01000008.1"/>
</dbReference>
<dbReference type="InterPro" id="IPR010432">
    <property type="entry name" value="RDD"/>
</dbReference>
<evidence type="ECO:0000256" key="5">
    <source>
        <dbReference type="ARBA" id="ARBA00023136"/>
    </source>
</evidence>
<dbReference type="Pfam" id="PF06271">
    <property type="entry name" value="RDD"/>
    <property type="match status" value="1"/>
</dbReference>
<dbReference type="InterPro" id="IPR016795">
    <property type="entry name" value="UCP021697"/>
</dbReference>
<accession>A0A917GT45</accession>
<dbReference type="GO" id="GO:0005886">
    <property type="term" value="C:plasma membrane"/>
    <property type="evidence" value="ECO:0007669"/>
    <property type="project" value="UniProtKB-SubCell"/>
</dbReference>
<evidence type="ECO:0000256" key="6">
    <source>
        <dbReference type="SAM" id="MobiDB-lite"/>
    </source>
</evidence>
<evidence type="ECO:0000256" key="4">
    <source>
        <dbReference type="ARBA" id="ARBA00022989"/>
    </source>
</evidence>
<evidence type="ECO:0000259" key="8">
    <source>
        <dbReference type="Pfam" id="PF06271"/>
    </source>
</evidence>
<evidence type="ECO:0000313" key="9">
    <source>
        <dbReference type="EMBL" id="GGG55816.1"/>
    </source>
</evidence>
<protein>
    <recommendedName>
        <fullName evidence="8">RDD domain-containing protein</fullName>
    </recommendedName>
</protein>
<sequence>MIDRRDVGSWLEGPQTGQQYPGQRLGRPEEGPGSVGRFGRRLVALLVDWYLCWALAQWLLPQWNEHGLVTLGFLLVLNVVLVGATGHTPGHFVLGLQVQTMEGRPVGFARAAVRSVLLCLLVPPVVFDPDQRGLHDRAANTVLVRTR</sequence>